<comment type="catalytic activity">
    <reaction evidence="8">
        <text>dopamine + (9Z)-octadecenoyl-CoA = N-(9Z-octadecanoyl)-dopamine + CoA + H(+)</text>
        <dbReference type="Rhea" id="RHEA:51380"/>
        <dbReference type="ChEBI" id="CHEBI:15378"/>
        <dbReference type="ChEBI" id="CHEBI:31883"/>
        <dbReference type="ChEBI" id="CHEBI:57287"/>
        <dbReference type="ChEBI" id="CHEBI:57387"/>
        <dbReference type="ChEBI" id="CHEBI:59905"/>
    </reaction>
    <physiologicalReaction direction="left-to-right" evidence="8">
        <dbReference type="Rhea" id="RHEA:51381"/>
    </physiologicalReaction>
</comment>
<evidence type="ECO:0000256" key="3">
    <source>
        <dbReference type="ARBA" id="ARBA00023163"/>
    </source>
</evidence>
<evidence type="ECO:0000259" key="17">
    <source>
        <dbReference type="PROSITE" id="PS51843"/>
    </source>
</evidence>
<dbReference type="InterPro" id="IPR035500">
    <property type="entry name" value="NHR-like_dom_sf"/>
</dbReference>
<dbReference type="PROSITE" id="PS51843">
    <property type="entry name" value="NR_LBD"/>
    <property type="match status" value="1"/>
</dbReference>
<dbReference type="CDD" id="cd04301">
    <property type="entry name" value="NAT_SF"/>
    <property type="match status" value="1"/>
</dbReference>
<comment type="catalytic activity">
    <reaction evidence="13">
        <text>serotonin + hexadecanoyl-CoA = N-hexadecanoyl-serotonin + CoA + H(+)</text>
        <dbReference type="Rhea" id="RHEA:51384"/>
        <dbReference type="ChEBI" id="CHEBI:15378"/>
        <dbReference type="ChEBI" id="CHEBI:57287"/>
        <dbReference type="ChEBI" id="CHEBI:57379"/>
        <dbReference type="ChEBI" id="CHEBI:134059"/>
        <dbReference type="ChEBI" id="CHEBI:350546"/>
    </reaction>
    <physiologicalReaction direction="left-to-right" evidence="13">
        <dbReference type="Rhea" id="RHEA:51385"/>
    </physiologicalReaction>
</comment>
<dbReference type="InterPro" id="IPR000182">
    <property type="entry name" value="GNAT_dom"/>
</dbReference>
<proteinExistence type="inferred from homology"/>
<comment type="catalytic activity">
    <reaction evidence="9">
        <text>serotonin + octadecanoyl-CoA = N-octadecanoyl-serotonin + CoA + H(+)</text>
        <dbReference type="Rhea" id="RHEA:51400"/>
        <dbReference type="ChEBI" id="CHEBI:15378"/>
        <dbReference type="ChEBI" id="CHEBI:57287"/>
        <dbReference type="ChEBI" id="CHEBI:57394"/>
        <dbReference type="ChEBI" id="CHEBI:134065"/>
        <dbReference type="ChEBI" id="CHEBI:350546"/>
    </reaction>
    <physiologicalReaction direction="left-to-right" evidence="9">
        <dbReference type="Rhea" id="RHEA:51401"/>
    </physiologicalReaction>
</comment>
<evidence type="ECO:0000256" key="13">
    <source>
        <dbReference type="ARBA" id="ARBA00052178"/>
    </source>
</evidence>
<protein>
    <recommendedName>
        <fullName evidence="7">aralkylamine N-acetyltransferase</fullName>
        <ecNumber evidence="7">2.3.1.87</ecNumber>
    </recommendedName>
</protein>
<comment type="pathway">
    <text evidence="5">Aromatic compound metabolism; melatonin biosynthesis; melatonin from serotonin: step 1/2.</text>
</comment>
<keyword evidence="4" id="KW-0675">Receptor</keyword>
<dbReference type="Gene3D" id="1.10.565.10">
    <property type="entry name" value="Retinoid X Receptor"/>
    <property type="match status" value="1"/>
</dbReference>
<comment type="catalytic activity">
    <reaction evidence="10">
        <text>serotonin + (5Z,8Z,11Z,14Z)-eicosatetraenoyl-CoA = N-[(5Z,8Z,11Z,14Z)-eicosatetraenoyl]-serotonin + CoA + H(+)</text>
        <dbReference type="Rhea" id="RHEA:51396"/>
        <dbReference type="ChEBI" id="CHEBI:15378"/>
        <dbReference type="ChEBI" id="CHEBI:57287"/>
        <dbReference type="ChEBI" id="CHEBI:57368"/>
        <dbReference type="ChEBI" id="CHEBI:132255"/>
        <dbReference type="ChEBI" id="CHEBI:350546"/>
    </reaction>
    <physiologicalReaction direction="left-to-right" evidence="10">
        <dbReference type="Rhea" id="RHEA:51397"/>
    </physiologicalReaction>
</comment>
<dbReference type="FunFam" id="3.40.630.30:FF:000046">
    <property type="entry name" value="Dopamine N-acetyltransferase"/>
    <property type="match status" value="1"/>
</dbReference>
<dbReference type="SUPFAM" id="SSF55729">
    <property type="entry name" value="Acyl-CoA N-acyltransferases (Nat)"/>
    <property type="match status" value="1"/>
</dbReference>
<organism evidence="18 19">
    <name type="scientific">Acrobeloides nanus</name>
    <dbReference type="NCBI Taxonomy" id="290746"/>
    <lineage>
        <taxon>Eukaryota</taxon>
        <taxon>Metazoa</taxon>
        <taxon>Ecdysozoa</taxon>
        <taxon>Nematoda</taxon>
        <taxon>Chromadorea</taxon>
        <taxon>Rhabditida</taxon>
        <taxon>Tylenchina</taxon>
        <taxon>Cephalobomorpha</taxon>
        <taxon>Cephaloboidea</taxon>
        <taxon>Cephalobidae</taxon>
        <taxon>Acrobeloides</taxon>
    </lineage>
</organism>
<dbReference type="InterPro" id="IPR016181">
    <property type="entry name" value="Acyl_CoA_acyltransferase"/>
</dbReference>
<evidence type="ECO:0000256" key="11">
    <source>
        <dbReference type="ARBA" id="ARBA00051711"/>
    </source>
</evidence>
<comment type="similarity">
    <text evidence="6">Belongs to the acetyltransferase family. AANAT subfamily.</text>
</comment>
<dbReference type="Pfam" id="PF00583">
    <property type="entry name" value="Acetyltransf_1"/>
    <property type="match status" value="1"/>
</dbReference>
<dbReference type="SMART" id="SM00430">
    <property type="entry name" value="HOLI"/>
    <property type="match status" value="1"/>
</dbReference>
<evidence type="ECO:0000256" key="4">
    <source>
        <dbReference type="ARBA" id="ARBA00023170"/>
    </source>
</evidence>
<evidence type="ECO:0000256" key="7">
    <source>
        <dbReference type="ARBA" id="ARBA00039114"/>
    </source>
</evidence>
<keyword evidence="2" id="KW-0805">Transcription regulation</keyword>
<comment type="catalytic activity">
    <reaction evidence="11">
        <text>dopamine + acetyl-CoA = N-acetyldopamine + CoA + H(+)</text>
        <dbReference type="Rhea" id="RHEA:51388"/>
        <dbReference type="ChEBI" id="CHEBI:15378"/>
        <dbReference type="ChEBI" id="CHEBI:57287"/>
        <dbReference type="ChEBI" id="CHEBI:57288"/>
        <dbReference type="ChEBI" id="CHEBI:59905"/>
        <dbReference type="ChEBI" id="CHEBI:125678"/>
    </reaction>
    <physiologicalReaction direction="left-to-right" evidence="11">
        <dbReference type="Rhea" id="RHEA:51389"/>
    </physiologicalReaction>
</comment>
<feature type="domain" description="N-acetyltransferase" evidence="16">
    <location>
        <begin position="339"/>
        <end position="493"/>
    </location>
</feature>
<evidence type="ECO:0000259" key="16">
    <source>
        <dbReference type="PROSITE" id="PS51186"/>
    </source>
</evidence>
<evidence type="ECO:0000256" key="9">
    <source>
        <dbReference type="ARBA" id="ARBA00050849"/>
    </source>
</evidence>
<evidence type="ECO:0000256" key="5">
    <source>
        <dbReference type="ARBA" id="ARBA00037926"/>
    </source>
</evidence>
<name>A0A914EJV1_9BILA</name>
<dbReference type="PRINTS" id="PR00398">
    <property type="entry name" value="STRDHORMONER"/>
</dbReference>
<comment type="catalytic activity">
    <reaction evidence="14">
        <text>dopamine + hexadecanoyl-CoA = N-hexadecanoyl-dopamine + CoA + H(+)</text>
        <dbReference type="Rhea" id="RHEA:51376"/>
        <dbReference type="ChEBI" id="CHEBI:15378"/>
        <dbReference type="ChEBI" id="CHEBI:57287"/>
        <dbReference type="ChEBI" id="CHEBI:57379"/>
        <dbReference type="ChEBI" id="CHEBI:59905"/>
        <dbReference type="ChEBI" id="CHEBI:134058"/>
    </reaction>
    <physiologicalReaction direction="left-to-right" evidence="14">
        <dbReference type="Rhea" id="RHEA:51377"/>
    </physiologicalReaction>
</comment>
<feature type="domain" description="NR LBD" evidence="17">
    <location>
        <begin position="29"/>
        <end position="285"/>
    </location>
</feature>
<evidence type="ECO:0000256" key="10">
    <source>
        <dbReference type="ARBA" id="ARBA00051284"/>
    </source>
</evidence>
<evidence type="ECO:0000256" key="8">
    <source>
        <dbReference type="ARBA" id="ARBA00050189"/>
    </source>
</evidence>
<evidence type="ECO:0000256" key="15">
    <source>
        <dbReference type="ARBA" id="ARBA00052491"/>
    </source>
</evidence>
<dbReference type="WBParaSite" id="ACRNAN_scaffold8427.g12355.t2">
    <property type="protein sequence ID" value="ACRNAN_scaffold8427.g12355.t2"/>
    <property type="gene ID" value="ACRNAN_scaffold8427.g12355"/>
</dbReference>
<evidence type="ECO:0000256" key="2">
    <source>
        <dbReference type="ARBA" id="ARBA00023015"/>
    </source>
</evidence>
<evidence type="ECO:0000313" key="19">
    <source>
        <dbReference type="WBParaSite" id="ACRNAN_scaffold8427.g12355.t2"/>
    </source>
</evidence>
<evidence type="ECO:0000256" key="12">
    <source>
        <dbReference type="ARBA" id="ARBA00051823"/>
    </source>
</evidence>
<dbReference type="PROSITE" id="PS51186">
    <property type="entry name" value="GNAT"/>
    <property type="match status" value="1"/>
</dbReference>
<keyword evidence="18" id="KW-1185">Reference proteome</keyword>
<dbReference type="PANTHER" id="PTHR47630">
    <property type="entry name" value="NUCLEAR HORMONE RECEPTOR FAMILY-RELATED-RELATED"/>
    <property type="match status" value="1"/>
</dbReference>
<dbReference type="InterPro" id="IPR052499">
    <property type="entry name" value="C.elegans_NHRs"/>
</dbReference>
<reference evidence="19" key="1">
    <citation type="submission" date="2022-11" db="UniProtKB">
        <authorList>
            <consortium name="WormBaseParasite"/>
        </authorList>
    </citation>
    <scope>IDENTIFICATION</scope>
</reference>
<sequence>MDFLVSMNKVCNDHVDPRYEHITYEDMIELDKIIGRHISLEEGIQHPEYVCPRTKNKFTCERVFRIEDIRFYWYRIFVMCADFANLIPQFRELPLNDQCQLFRLNFGVLSWSIYMEFIVYSELTIGYPMGNGSYAPWNLEEIEAFLKLYNAGDTLYKPKKQAMEDYKTFVRNNMIEPIKSLELDKKELCLLKVILLFQQEEHLSDLGREISHKTNNLLFDTFWDYQSSKYPDLSFDEKLRRHSRFLLLSSKIGQAWHMECDIHLLMSILGNLKKKSMGDEYEIVDATQQDFDGIMKFLMSDFLYAESLNAALKLTEEEAHDFFAELVESTLKDPVSYLAKTSDGEIIGLNLSCIMKRPTQSNQEEDQHHESVFLDNTSALKPEKVQKIGRFVGEFVGELESRIWELVPPGVDTLLSVVIISISKNYTRRGIAKKLVEHRLDRAEELGCQGVFTELSALASQKLFKKLGFEELYVIEHENWKENGERVFYCPDGTDRGILAYKPFSTSNYHPDKNVDIP</sequence>
<evidence type="ECO:0000256" key="6">
    <source>
        <dbReference type="ARBA" id="ARBA00038182"/>
    </source>
</evidence>
<dbReference type="SUPFAM" id="SSF48508">
    <property type="entry name" value="Nuclear receptor ligand-binding domain"/>
    <property type="match status" value="1"/>
</dbReference>
<dbReference type="InterPro" id="IPR000536">
    <property type="entry name" value="Nucl_hrmn_rcpt_lig-bd"/>
</dbReference>
<keyword evidence="3" id="KW-0804">Transcription</keyword>
<dbReference type="Gene3D" id="3.40.630.30">
    <property type="match status" value="1"/>
</dbReference>
<dbReference type="PANTHER" id="PTHR47630:SF6">
    <property type="entry name" value="NUCLEAR HORMONE RECEPTOR FAMILY"/>
    <property type="match status" value="1"/>
</dbReference>
<comment type="catalytic activity">
    <reaction evidence="15">
        <text>serotonin + acetyl-CoA = N-acetylserotonin + CoA + H(+)</text>
        <dbReference type="Rhea" id="RHEA:25217"/>
        <dbReference type="ChEBI" id="CHEBI:15378"/>
        <dbReference type="ChEBI" id="CHEBI:17697"/>
        <dbReference type="ChEBI" id="CHEBI:57287"/>
        <dbReference type="ChEBI" id="CHEBI:57288"/>
        <dbReference type="ChEBI" id="CHEBI:350546"/>
        <dbReference type="EC" id="2.3.1.87"/>
    </reaction>
    <physiologicalReaction direction="left-to-right" evidence="15">
        <dbReference type="Rhea" id="RHEA:25218"/>
    </physiologicalReaction>
</comment>
<dbReference type="EC" id="2.3.1.87" evidence="7"/>
<evidence type="ECO:0000313" key="18">
    <source>
        <dbReference type="Proteomes" id="UP000887540"/>
    </source>
</evidence>
<dbReference type="Pfam" id="PF00104">
    <property type="entry name" value="Hormone_recep"/>
    <property type="match status" value="1"/>
</dbReference>
<evidence type="ECO:0000256" key="1">
    <source>
        <dbReference type="ARBA" id="ARBA00022679"/>
    </source>
</evidence>
<accession>A0A914EJV1</accession>
<dbReference type="GO" id="GO:0004059">
    <property type="term" value="F:aralkylamine N-acetyltransferase activity"/>
    <property type="evidence" value="ECO:0007669"/>
    <property type="project" value="UniProtKB-EC"/>
</dbReference>
<keyword evidence="1" id="KW-0808">Transferase</keyword>
<comment type="catalytic activity">
    <reaction evidence="12">
        <text>serotonin + (9Z)-octadecenoyl-CoA = N-(9Z-octadecenoyl)-serotonin + CoA + H(+)</text>
        <dbReference type="Rhea" id="RHEA:51392"/>
        <dbReference type="ChEBI" id="CHEBI:15378"/>
        <dbReference type="ChEBI" id="CHEBI:57287"/>
        <dbReference type="ChEBI" id="CHEBI:57387"/>
        <dbReference type="ChEBI" id="CHEBI:134064"/>
        <dbReference type="ChEBI" id="CHEBI:350546"/>
    </reaction>
    <physiologicalReaction direction="left-to-right" evidence="12">
        <dbReference type="Rhea" id="RHEA:51393"/>
    </physiologicalReaction>
</comment>
<dbReference type="AlphaFoldDB" id="A0A914EJV1"/>
<evidence type="ECO:0000256" key="14">
    <source>
        <dbReference type="ARBA" id="ARBA00052335"/>
    </source>
</evidence>
<dbReference type="Proteomes" id="UP000887540">
    <property type="component" value="Unplaced"/>
</dbReference>
<dbReference type="InterPro" id="IPR001723">
    <property type="entry name" value="Nuclear_hrmn_rcpt"/>
</dbReference>